<evidence type="ECO:0000313" key="1">
    <source>
        <dbReference type="EMBL" id="RXH95442.1"/>
    </source>
</evidence>
<dbReference type="EMBL" id="RDQH01000332">
    <property type="protein sequence ID" value="RXH95442.1"/>
    <property type="molecule type" value="Genomic_DNA"/>
</dbReference>
<organism evidence="1 2">
    <name type="scientific">Malus domestica</name>
    <name type="common">Apple</name>
    <name type="synonym">Pyrus malus</name>
    <dbReference type="NCBI Taxonomy" id="3750"/>
    <lineage>
        <taxon>Eukaryota</taxon>
        <taxon>Viridiplantae</taxon>
        <taxon>Streptophyta</taxon>
        <taxon>Embryophyta</taxon>
        <taxon>Tracheophyta</taxon>
        <taxon>Spermatophyta</taxon>
        <taxon>Magnoliopsida</taxon>
        <taxon>eudicotyledons</taxon>
        <taxon>Gunneridae</taxon>
        <taxon>Pentapetalae</taxon>
        <taxon>rosids</taxon>
        <taxon>fabids</taxon>
        <taxon>Rosales</taxon>
        <taxon>Rosaceae</taxon>
        <taxon>Amygdaloideae</taxon>
        <taxon>Maleae</taxon>
        <taxon>Malus</taxon>
    </lineage>
</organism>
<keyword evidence="2" id="KW-1185">Reference proteome</keyword>
<comment type="caution">
    <text evidence="1">The sequence shown here is derived from an EMBL/GenBank/DDBJ whole genome shotgun (WGS) entry which is preliminary data.</text>
</comment>
<accession>A0A498JPC3</accession>
<gene>
    <name evidence="1" type="ORF">DVH24_007942</name>
</gene>
<name>A0A498JPC3_MALDO</name>
<dbReference type="Proteomes" id="UP000290289">
    <property type="component" value="Chromosome 6"/>
</dbReference>
<proteinExistence type="predicted"/>
<evidence type="ECO:0000313" key="2">
    <source>
        <dbReference type="Proteomes" id="UP000290289"/>
    </source>
</evidence>
<protein>
    <submittedName>
        <fullName evidence="1">Uncharacterized protein</fullName>
    </submittedName>
</protein>
<sequence length="125" mass="14385">MLVPSEDILFHKEACKHRVRPSIKPKSQEEVLKIAASRKAETGAIRCAAAIPKNFGYVNNFLVGHLFTFDELGEPLAKNESDRDRMLKLFSYVSNGDRLVIQVMTEYDDRLREAERYKAKLKENK</sequence>
<reference evidence="1 2" key="1">
    <citation type="submission" date="2018-10" db="EMBL/GenBank/DDBJ databases">
        <title>A high-quality apple genome assembly.</title>
        <authorList>
            <person name="Hu J."/>
        </authorList>
    </citation>
    <scope>NUCLEOTIDE SEQUENCE [LARGE SCALE GENOMIC DNA]</scope>
    <source>
        <strain evidence="2">cv. HFTH1</strain>
        <tissue evidence="1">Young leaf</tissue>
    </source>
</reference>
<dbReference type="AlphaFoldDB" id="A0A498JPC3"/>